<reference evidence="1 3" key="1">
    <citation type="submission" date="2019-12" db="EMBL/GenBank/DDBJ databases">
        <title>Chromosome-level assembly of the Caenorhabditis remanei genome.</title>
        <authorList>
            <person name="Teterina A.A."/>
            <person name="Willis J.H."/>
            <person name="Phillips P.C."/>
        </authorList>
    </citation>
    <scope>NUCLEOTIDE SEQUENCE [LARGE SCALE GENOMIC DNA]</scope>
    <source>
        <strain evidence="1 3">PX506</strain>
        <tissue evidence="1">Whole organism</tissue>
    </source>
</reference>
<dbReference type="EMBL" id="WUAV01000005">
    <property type="protein sequence ID" value="KAF1754375.1"/>
    <property type="molecule type" value="Genomic_DNA"/>
</dbReference>
<dbReference type="KEGG" id="crq:GCK72_012523"/>
<dbReference type="GeneID" id="9806109"/>
<dbReference type="Proteomes" id="UP000483820">
    <property type="component" value="Chromosome IV"/>
</dbReference>
<dbReference type="Proteomes" id="UP000483820">
    <property type="component" value="Chromosome V"/>
</dbReference>
<evidence type="ECO:0000313" key="1">
    <source>
        <dbReference type="EMBL" id="KAF1754375.1"/>
    </source>
</evidence>
<proteinExistence type="predicted"/>
<comment type="caution">
    <text evidence="1">The sequence shown here is derived from an EMBL/GenBank/DDBJ whole genome shotgun (WGS) entry which is preliminary data.</text>
</comment>
<sequence length="144" mass="16535">MLPGTNRPIVIPTDYVPPAVGCVDVNLANHLMEKFGRLAFSTPNQTRTMNYHLLDLNILKMWNGCNGLSVDLTSELSLDATPRNHYFVNMIIPKPPAKRRFVCVQRYFEEKYEISLNQPNSPLLRDSVGRLYPVEAIWIRICLF</sequence>
<gene>
    <name evidence="2" type="ORF">GCK72_012523</name>
    <name evidence="1" type="ORF">GCK72_020936</name>
</gene>
<evidence type="ECO:0000313" key="3">
    <source>
        <dbReference type="Proteomes" id="UP000483820"/>
    </source>
</evidence>
<evidence type="ECO:0000313" key="2">
    <source>
        <dbReference type="EMBL" id="KAF1756070.1"/>
    </source>
</evidence>
<protein>
    <submittedName>
        <fullName evidence="1">Uncharacterized protein</fullName>
    </submittedName>
</protein>
<name>A0A6A5GII6_CAERE</name>
<accession>A0A6A5GII6</accession>
<dbReference type="AlphaFoldDB" id="A0A6A5GII6"/>
<dbReference type="SUPFAM" id="SSF101690">
    <property type="entry name" value="PAZ domain"/>
    <property type="match status" value="1"/>
</dbReference>
<dbReference type="InterPro" id="IPR036085">
    <property type="entry name" value="PAZ_dom_sf"/>
</dbReference>
<dbReference type="RefSeq" id="XP_053583956.1">
    <property type="nucleotide sequence ID" value="XM_053729184.1"/>
</dbReference>
<dbReference type="CTD" id="9806109"/>
<dbReference type="EMBL" id="WUAV01000004">
    <property type="protein sequence ID" value="KAF1756070.1"/>
    <property type="molecule type" value="Genomic_DNA"/>
</dbReference>
<organism evidence="1 3">
    <name type="scientific">Caenorhabditis remanei</name>
    <name type="common">Caenorhabditis vulgaris</name>
    <dbReference type="NCBI Taxonomy" id="31234"/>
    <lineage>
        <taxon>Eukaryota</taxon>
        <taxon>Metazoa</taxon>
        <taxon>Ecdysozoa</taxon>
        <taxon>Nematoda</taxon>
        <taxon>Chromadorea</taxon>
        <taxon>Rhabditida</taxon>
        <taxon>Rhabditina</taxon>
        <taxon>Rhabditomorpha</taxon>
        <taxon>Rhabditoidea</taxon>
        <taxon>Rhabditidae</taxon>
        <taxon>Peloderinae</taxon>
        <taxon>Caenorhabditis</taxon>
    </lineage>
</organism>